<dbReference type="InterPro" id="IPR038084">
    <property type="entry name" value="PduO/GlcC-like_sf"/>
</dbReference>
<dbReference type="Gene3D" id="3.30.450.150">
    <property type="entry name" value="Haem-degrading domain"/>
    <property type="match status" value="1"/>
</dbReference>
<accession>A0A558ABQ7</accession>
<sequence>MAGARRVLDAAVAHAKKIDVAVCVAVADRAGHLLAYLRTDGAPLLSEQIARDKAYTVAAFNGQPTHAWWPAIAEDPPLRHGLVHTARLVIFGGGVPVRANGELVGAVGVSGGSADQDRQIAEAGAAAVR</sequence>
<organism evidence="1 2">
    <name type="scientific">Amycolatopsis acidiphila</name>
    <dbReference type="NCBI Taxonomy" id="715473"/>
    <lineage>
        <taxon>Bacteria</taxon>
        <taxon>Bacillati</taxon>
        <taxon>Actinomycetota</taxon>
        <taxon>Actinomycetes</taxon>
        <taxon>Pseudonocardiales</taxon>
        <taxon>Pseudonocardiaceae</taxon>
        <taxon>Amycolatopsis</taxon>
    </lineage>
</organism>
<evidence type="ECO:0000313" key="1">
    <source>
        <dbReference type="EMBL" id="TVT21696.1"/>
    </source>
</evidence>
<evidence type="ECO:0000313" key="2">
    <source>
        <dbReference type="Proteomes" id="UP000318578"/>
    </source>
</evidence>
<dbReference type="Pfam" id="PF03928">
    <property type="entry name" value="HbpS-like"/>
    <property type="match status" value="1"/>
</dbReference>
<dbReference type="PANTHER" id="PTHR34309">
    <property type="entry name" value="SLR1406 PROTEIN"/>
    <property type="match status" value="1"/>
</dbReference>
<dbReference type="Proteomes" id="UP000318578">
    <property type="component" value="Unassembled WGS sequence"/>
</dbReference>
<comment type="caution">
    <text evidence="1">The sequence shown here is derived from an EMBL/GenBank/DDBJ whole genome shotgun (WGS) entry which is preliminary data.</text>
</comment>
<dbReference type="PANTHER" id="PTHR34309:SF1">
    <property type="entry name" value="PROTEIN GLCG"/>
    <property type="match status" value="1"/>
</dbReference>
<dbReference type="SUPFAM" id="SSF143744">
    <property type="entry name" value="GlcG-like"/>
    <property type="match status" value="1"/>
</dbReference>
<protein>
    <submittedName>
        <fullName evidence="1">Heme-binding protein</fullName>
    </submittedName>
</protein>
<dbReference type="EMBL" id="VJZA01000024">
    <property type="protein sequence ID" value="TVT21696.1"/>
    <property type="molecule type" value="Genomic_DNA"/>
</dbReference>
<proteinExistence type="predicted"/>
<dbReference type="InterPro" id="IPR052517">
    <property type="entry name" value="GlcG_carb_metab_protein"/>
</dbReference>
<gene>
    <name evidence="1" type="ORF">FNH06_16195</name>
</gene>
<keyword evidence="2" id="KW-1185">Reference proteome</keyword>
<dbReference type="RefSeq" id="WP_144639155.1">
    <property type="nucleotide sequence ID" value="NZ_BNAX01000039.1"/>
</dbReference>
<dbReference type="AlphaFoldDB" id="A0A558ABQ7"/>
<name>A0A558ABQ7_9PSEU</name>
<dbReference type="OrthoDB" id="9778896at2"/>
<dbReference type="InterPro" id="IPR005624">
    <property type="entry name" value="PduO/GlcC-like"/>
</dbReference>
<reference evidence="1 2" key="1">
    <citation type="submission" date="2019-07" db="EMBL/GenBank/DDBJ databases">
        <title>New species of Amycolatopsis and Streptomyces.</title>
        <authorList>
            <person name="Duangmal K."/>
            <person name="Teo W.F.A."/>
            <person name="Lipun K."/>
        </authorList>
    </citation>
    <scope>NUCLEOTIDE SEQUENCE [LARGE SCALE GENOMIC DNA]</scope>
    <source>
        <strain evidence="1 2">JCM 30562</strain>
    </source>
</reference>